<keyword evidence="3" id="KW-1185">Reference proteome</keyword>
<evidence type="ECO:0000313" key="3">
    <source>
        <dbReference type="Proteomes" id="UP001214854"/>
    </source>
</evidence>
<protein>
    <submittedName>
        <fullName evidence="2">DUF4169 family protein</fullName>
    </submittedName>
</protein>
<sequence length="65" mass="7472">MSEVINLNKARKARQKDQKKATAAQNRVVYGISARDRQAASENERLEMRKLDQLRLGKSDENKKS</sequence>
<evidence type="ECO:0000313" key="2">
    <source>
        <dbReference type="EMBL" id="MDC7682417.1"/>
    </source>
</evidence>
<evidence type="ECO:0000256" key="1">
    <source>
        <dbReference type="SAM" id="MobiDB-lite"/>
    </source>
</evidence>
<dbReference type="EMBL" id="JAQQKX010000002">
    <property type="protein sequence ID" value="MDC7682417.1"/>
    <property type="molecule type" value="Genomic_DNA"/>
</dbReference>
<proteinExistence type="predicted"/>
<dbReference type="RefSeq" id="WP_272746907.1">
    <property type="nucleotide sequence ID" value="NZ_JAQQKX010000002.1"/>
</dbReference>
<organism evidence="2 3">
    <name type="scientific">Asticcacaulis aquaticus</name>
    <dbReference type="NCBI Taxonomy" id="2984212"/>
    <lineage>
        <taxon>Bacteria</taxon>
        <taxon>Pseudomonadati</taxon>
        <taxon>Pseudomonadota</taxon>
        <taxon>Alphaproteobacteria</taxon>
        <taxon>Caulobacterales</taxon>
        <taxon>Caulobacteraceae</taxon>
        <taxon>Asticcacaulis</taxon>
    </lineage>
</organism>
<feature type="region of interest" description="Disordered" evidence="1">
    <location>
        <begin position="1"/>
        <end position="24"/>
    </location>
</feature>
<dbReference type="InterPro" id="IPR025227">
    <property type="entry name" value="DUF4169"/>
</dbReference>
<accession>A0ABT5HR41</accession>
<dbReference type="Proteomes" id="UP001214854">
    <property type="component" value="Unassembled WGS sequence"/>
</dbReference>
<feature type="region of interest" description="Disordered" evidence="1">
    <location>
        <begin position="36"/>
        <end position="65"/>
    </location>
</feature>
<gene>
    <name evidence="2" type="ORF">PQU92_03970</name>
</gene>
<comment type="caution">
    <text evidence="2">The sequence shown here is derived from an EMBL/GenBank/DDBJ whole genome shotgun (WGS) entry which is preliminary data.</text>
</comment>
<name>A0ABT5HR41_9CAUL</name>
<reference evidence="2 3" key="1">
    <citation type="submission" date="2023-01" db="EMBL/GenBank/DDBJ databases">
        <title>Novel species of the genus Asticcacaulis isolated from rivers.</title>
        <authorList>
            <person name="Lu H."/>
        </authorList>
    </citation>
    <scope>NUCLEOTIDE SEQUENCE [LARGE SCALE GENOMIC DNA]</scope>
    <source>
        <strain evidence="2 3">BYS171W</strain>
    </source>
</reference>
<dbReference type="Pfam" id="PF13770">
    <property type="entry name" value="DUF4169"/>
    <property type="match status" value="1"/>
</dbReference>